<comment type="caution">
    <text evidence="2">The sequence shown here is derived from an EMBL/GenBank/DDBJ whole genome shotgun (WGS) entry which is preliminary data.</text>
</comment>
<dbReference type="EMBL" id="BJWL01000024">
    <property type="protein sequence ID" value="GFZ14832.1"/>
    <property type="molecule type" value="Genomic_DNA"/>
</dbReference>
<dbReference type="Proteomes" id="UP000585474">
    <property type="component" value="Unassembled WGS sequence"/>
</dbReference>
<accession>A0A7J0GVM1</accession>
<proteinExistence type="predicted"/>
<protein>
    <submittedName>
        <fullName evidence="2">Uncharacterized protein</fullName>
    </submittedName>
</protein>
<evidence type="ECO:0000313" key="2">
    <source>
        <dbReference type="EMBL" id="GFZ14832.1"/>
    </source>
</evidence>
<evidence type="ECO:0000313" key="3">
    <source>
        <dbReference type="Proteomes" id="UP000585474"/>
    </source>
</evidence>
<keyword evidence="3" id="KW-1185">Reference proteome</keyword>
<name>A0A7J0GVM1_9ERIC</name>
<dbReference type="AlphaFoldDB" id="A0A7J0GVM1"/>
<feature type="region of interest" description="Disordered" evidence="1">
    <location>
        <begin position="202"/>
        <end position="222"/>
    </location>
</feature>
<organism evidence="2 3">
    <name type="scientific">Actinidia rufa</name>
    <dbReference type="NCBI Taxonomy" id="165716"/>
    <lineage>
        <taxon>Eukaryota</taxon>
        <taxon>Viridiplantae</taxon>
        <taxon>Streptophyta</taxon>
        <taxon>Embryophyta</taxon>
        <taxon>Tracheophyta</taxon>
        <taxon>Spermatophyta</taxon>
        <taxon>Magnoliopsida</taxon>
        <taxon>eudicotyledons</taxon>
        <taxon>Gunneridae</taxon>
        <taxon>Pentapetalae</taxon>
        <taxon>asterids</taxon>
        <taxon>Ericales</taxon>
        <taxon>Actinidiaceae</taxon>
        <taxon>Actinidia</taxon>
    </lineage>
</organism>
<reference evidence="2 3" key="1">
    <citation type="submission" date="2019-07" db="EMBL/GenBank/DDBJ databases">
        <title>De Novo Assembly of kiwifruit Actinidia rufa.</title>
        <authorList>
            <person name="Sugita-Konishi S."/>
            <person name="Sato K."/>
            <person name="Mori E."/>
            <person name="Abe Y."/>
            <person name="Kisaki G."/>
            <person name="Hamano K."/>
            <person name="Suezawa K."/>
            <person name="Otani M."/>
            <person name="Fukuda T."/>
            <person name="Manabe T."/>
            <person name="Gomi K."/>
            <person name="Tabuchi M."/>
            <person name="Akimitsu K."/>
            <person name="Kataoka I."/>
        </authorList>
    </citation>
    <scope>NUCLEOTIDE SEQUENCE [LARGE SCALE GENOMIC DNA]</scope>
    <source>
        <strain evidence="3">cv. Fuchu</strain>
    </source>
</reference>
<gene>
    <name evidence="2" type="ORF">Acr_24g0010220</name>
</gene>
<sequence>MAGCRLTFMKVSINFVQTELTVDTLMRQMKLPFNVEDLLHIYKVVRPRRELSTPFLAVSLSGFQVSGSFELGMMVSGHSRGFKEDNRHPCVRVVLSVGKFWSRAQCESFPARIQGWEEGKEEKEEEEIPKLVLNRRNWVIPETKPEVPARLISISSSDLAFNPLQLIGQKRTTPAAAPLAVAAIQINQEPLPAPAPTLACLRGPSKKSKTKKGEGGSNGQAELWKPEFSTAKLDKQVTVANSATNHDTKPPKVCGCLGARGNSHPSLRRQKKMVGSLDSELNKAKLALAATDQLKADLGWLACLAELGIPEDNPTWAKAAPAAELPESPEPYSPLILPGFNEEDRHLRWFCGRAKLLQSITNRGLA</sequence>
<evidence type="ECO:0000256" key="1">
    <source>
        <dbReference type="SAM" id="MobiDB-lite"/>
    </source>
</evidence>